<organism evidence="1 2">
    <name type="scientific">Rhizophagus irregularis</name>
    <dbReference type="NCBI Taxonomy" id="588596"/>
    <lineage>
        <taxon>Eukaryota</taxon>
        <taxon>Fungi</taxon>
        <taxon>Fungi incertae sedis</taxon>
        <taxon>Mucoromycota</taxon>
        <taxon>Glomeromycotina</taxon>
        <taxon>Glomeromycetes</taxon>
        <taxon>Glomerales</taxon>
        <taxon>Glomeraceae</taxon>
        <taxon>Rhizophagus</taxon>
    </lineage>
</organism>
<dbReference type="EMBL" id="LLXI01000231">
    <property type="protein sequence ID" value="PKY43035.1"/>
    <property type="molecule type" value="Genomic_DNA"/>
</dbReference>
<gene>
    <name evidence="1" type="ORF">RhiirA4_456964</name>
</gene>
<reference evidence="1 2" key="1">
    <citation type="submission" date="2015-10" db="EMBL/GenBank/DDBJ databases">
        <title>Genome analyses suggest a sexual origin of heterokaryosis in a supposedly ancient asexual fungus.</title>
        <authorList>
            <person name="Ropars J."/>
            <person name="Sedzielewska K."/>
            <person name="Noel J."/>
            <person name="Charron P."/>
            <person name="Farinelli L."/>
            <person name="Marton T."/>
            <person name="Kruger M."/>
            <person name="Pelin A."/>
            <person name="Brachmann A."/>
            <person name="Corradi N."/>
        </authorList>
    </citation>
    <scope>NUCLEOTIDE SEQUENCE [LARGE SCALE GENOMIC DNA]</scope>
    <source>
        <strain evidence="1 2">A4</strain>
    </source>
</reference>
<evidence type="ECO:0000313" key="2">
    <source>
        <dbReference type="Proteomes" id="UP000234323"/>
    </source>
</evidence>
<name>A0A2I1G8R7_9GLOM</name>
<evidence type="ECO:0008006" key="3">
    <source>
        <dbReference type="Google" id="ProtNLM"/>
    </source>
</evidence>
<evidence type="ECO:0000313" key="1">
    <source>
        <dbReference type="EMBL" id="PKY43035.1"/>
    </source>
</evidence>
<protein>
    <recommendedName>
        <fullName evidence="3">Transposase domain-containing protein</fullName>
    </recommendedName>
</protein>
<accession>A0A2I1G8R7</accession>
<dbReference type="Proteomes" id="UP000234323">
    <property type="component" value="Unassembled WGS sequence"/>
</dbReference>
<sequence length="239" mass="27810">MEIRAKMIKPPANLGHIPYGVDRKILANFVHQGVLSIENNYELEMVTPNIYIHLFLHLSECYRDYGPVYSFWCYFFERMNGILGSLPNSHRQIELELLRIIMQNWRLDELISCHSHNPKLTEGLGLIKSRPTTGSLAAYDNFQHDELHQFMLIYNLEVEDIITGSEQFPGEMMAPRNNLVNLLNEIYKLLVDYYDNAYELEFVTIAGSMKSNNKPVVVWPQLTETDLMIPNSSFYDPRC</sequence>
<comment type="caution">
    <text evidence="1">The sequence shown here is derived from an EMBL/GenBank/DDBJ whole genome shotgun (WGS) entry which is preliminary data.</text>
</comment>
<proteinExistence type="predicted"/>
<dbReference type="PANTHER" id="PTHR46579">
    <property type="entry name" value="F5/8 TYPE C DOMAIN-CONTAINING PROTEIN-RELATED"/>
    <property type="match status" value="1"/>
</dbReference>
<dbReference type="AlphaFoldDB" id="A0A2I1G8R7"/>
<dbReference type="PANTHER" id="PTHR46579:SF2">
    <property type="entry name" value="C2H2-TYPE DOMAIN-CONTAINING PROTEIN"/>
    <property type="match status" value="1"/>
</dbReference>
<keyword evidence="2" id="KW-1185">Reference proteome</keyword>